<dbReference type="FunFam" id="2.10.25.10:FF:000011">
    <property type="entry name" value="Cadherin EGF LAG seven-pass G-type receptor"/>
    <property type="match status" value="2"/>
</dbReference>
<dbReference type="Pfam" id="PF00053">
    <property type="entry name" value="EGF_laminin"/>
    <property type="match status" value="9"/>
</dbReference>
<keyword evidence="7 10" id="KW-1015">Disulfide bond</keyword>
<keyword evidence="2" id="KW-0964">Secreted</keyword>
<dbReference type="InterPro" id="IPR050440">
    <property type="entry name" value="Laminin/Netrin_ECM"/>
</dbReference>
<dbReference type="InterPro" id="IPR002049">
    <property type="entry name" value="LE_dom"/>
</dbReference>
<dbReference type="SUPFAM" id="SSF57196">
    <property type="entry name" value="EGF/Laminin"/>
    <property type="match status" value="7"/>
</dbReference>
<dbReference type="FunFam" id="2.10.25.10:FF:000034">
    <property type="entry name" value="Laminin subunit alpha 3"/>
    <property type="match status" value="2"/>
</dbReference>
<dbReference type="FunFam" id="2.10.25.10:FF:000090">
    <property type="entry name" value="laminin subunit alpha"/>
    <property type="match status" value="1"/>
</dbReference>
<feature type="disulfide bond" evidence="10">
    <location>
        <begin position="376"/>
        <end position="385"/>
    </location>
</feature>
<accession>A0A7R9A1Y3</accession>
<dbReference type="GO" id="GO:0048468">
    <property type="term" value="P:cell development"/>
    <property type="evidence" value="ECO:0007669"/>
    <property type="project" value="UniProtKB-ARBA"/>
</dbReference>
<evidence type="ECO:0000259" key="11">
    <source>
        <dbReference type="PROSITE" id="PS50027"/>
    </source>
</evidence>
<evidence type="ECO:0000256" key="7">
    <source>
        <dbReference type="ARBA" id="ARBA00023157"/>
    </source>
</evidence>
<evidence type="ECO:0000313" key="14">
    <source>
        <dbReference type="Proteomes" id="UP000677054"/>
    </source>
</evidence>
<feature type="disulfide bond" evidence="10">
    <location>
        <begin position="401"/>
        <end position="413"/>
    </location>
</feature>
<dbReference type="Gene3D" id="2.10.25.10">
    <property type="entry name" value="Laminin"/>
    <property type="match status" value="8"/>
</dbReference>
<dbReference type="EMBL" id="CAJPEV010000014">
    <property type="protein sequence ID" value="CAG0878725.1"/>
    <property type="molecule type" value="Genomic_DNA"/>
</dbReference>
<dbReference type="SMART" id="SM00136">
    <property type="entry name" value="LamNT"/>
    <property type="match status" value="1"/>
</dbReference>
<feature type="disulfide bond" evidence="10">
    <location>
        <begin position="467"/>
        <end position="476"/>
    </location>
</feature>
<evidence type="ECO:0000259" key="12">
    <source>
        <dbReference type="PROSITE" id="PS51117"/>
    </source>
</evidence>
<dbReference type="GO" id="GO:0005604">
    <property type="term" value="C:basement membrane"/>
    <property type="evidence" value="ECO:0007669"/>
    <property type="project" value="UniProtKB-SubCell"/>
</dbReference>
<dbReference type="PROSITE" id="PS01248">
    <property type="entry name" value="EGF_LAM_1"/>
    <property type="match status" value="1"/>
</dbReference>
<dbReference type="Pfam" id="PF00055">
    <property type="entry name" value="Laminin_N"/>
    <property type="match status" value="1"/>
</dbReference>
<feature type="domain" description="Laminin EGF-like" evidence="11">
    <location>
        <begin position="447"/>
        <end position="491"/>
    </location>
</feature>
<evidence type="ECO:0000256" key="10">
    <source>
        <dbReference type="PROSITE-ProRule" id="PRU00460"/>
    </source>
</evidence>
<feature type="domain" description="Laminin EGF-like" evidence="11">
    <location>
        <begin position="401"/>
        <end position="446"/>
    </location>
</feature>
<evidence type="ECO:0000256" key="6">
    <source>
        <dbReference type="ARBA" id="ARBA00022869"/>
    </source>
</evidence>
<dbReference type="GO" id="GO:0009887">
    <property type="term" value="P:animal organ morphogenesis"/>
    <property type="evidence" value="ECO:0007669"/>
    <property type="project" value="TreeGrafter"/>
</dbReference>
<evidence type="ECO:0000256" key="3">
    <source>
        <dbReference type="ARBA" id="ARBA00022530"/>
    </source>
</evidence>
<evidence type="ECO:0000313" key="13">
    <source>
        <dbReference type="EMBL" id="CAD7240211.1"/>
    </source>
</evidence>
<dbReference type="PROSITE" id="PS50027">
    <property type="entry name" value="EGF_LAM_2"/>
    <property type="match status" value="5"/>
</dbReference>
<evidence type="ECO:0000256" key="9">
    <source>
        <dbReference type="ARBA" id="ARBA00023292"/>
    </source>
</evidence>
<feature type="domain" description="Laminin EGF-like" evidence="11">
    <location>
        <begin position="309"/>
        <end position="354"/>
    </location>
</feature>
<protein>
    <recommendedName>
        <fullName evidence="15">Laminin subunit alpha</fullName>
    </recommendedName>
</protein>
<dbReference type="FunFam" id="2.10.25.10:FF:000388">
    <property type="entry name" value="Laminin subunit alpha"/>
    <property type="match status" value="1"/>
</dbReference>
<feature type="domain" description="Laminin EGF-like" evidence="11">
    <location>
        <begin position="547"/>
        <end position="599"/>
    </location>
</feature>
<dbReference type="CDD" id="cd02795">
    <property type="entry name" value="CBM6-CBM35-CBM36_like"/>
    <property type="match status" value="1"/>
</dbReference>
<feature type="disulfide bond" evidence="10">
    <location>
        <begin position="355"/>
        <end position="367"/>
    </location>
</feature>
<dbReference type="PROSITE" id="PS51117">
    <property type="entry name" value="LAMININ_NTER"/>
    <property type="match status" value="1"/>
</dbReference>
<dbReference type="PANTHER" id="PTHR10574">
    <property type="entry name" value="NETRIN/LAMININ-RELATED"/>
    <property type="match status" value="1"/>
</dbReference>
<dbReference type="EMBL" id="LR899531">
    <property type="protein sequence ID" value="CAD7240211.1"/>
    <property type="molecule type" value="Genomic_DNA"/>
</dbReference>
<dbReference type="AlphaFoldDB" id="A0A7R9A1Y3"/>
<dbReference type="OrthoDB" id="10011303at2759"/>
<feature type="disulfide bond" evidence="10">
    <location>
        <begin position="330"/>
        <end position="339"/>
    </location>
</feature>
<evidence type="ECO:0000256" key="8">
    <source>
        <dbReference type="ARBA" id="ARBA00023180"/>
    </source>
</evidence>
<keyword evidence="5" id="KW-0677">Repeat</keyword>
<dbReference type="InterPro" id="IPR008211">
    <property type="entry name" value="Laminin_N"/>
</dbReference>
<dbReference type="PANTHER" id="PTHR10574:SF406">
    <property type="entry name" value="LAMININ SUBUNIT ALPHA 5"/>
    <property type="match status" value="1"/>
</dbReference>
<evidence type="ECO:0000256" key="1">
    <source>
        <dbReference type="ARBA" id="ARBA00004302"/>
    </source>
</evidence>
<evidence type="ECO:0000256" key="4">
    <source>
        <dbReference type="ARBA" id="ARBA00022729"/>
    </source>
</evidence>
<dbReference type="PRINTS" id="PR00011">
    <property type="entry name" value="EGFLAMININ"/>
</dbReference>
<dbReference type="SMART" id="SM00180">
    <property type="entry name" value="EGF_Lam"/>
    <property type="match status" value="9"/>
</dbReference>
<comment type="subcellular location">
    <subcellularLocation>
        <location evidence="1">Secreted</location>
        <location evidence="1">Extracellular space</location>
        <location evidence="1">Extracellular matrix</location>
        <location evidence="1">Basement membrane</location>
    </subcellularLocation>
</comment>
<dbReference type="Proteomes" id="UP000677054">
    <property type="component" value="Unassembled WGS sequence"/>
</dbReference>
<reference evidence="13" key="1">
    <citation type="submission" date="2020-11" db="EMBL/GenBank/DDBJ databases">
        <authorList>
            <person name="Tran Van P."/>
        </authorList>
    </citation>
    <scope>NUCLEOTIDE SEQUENCE</scope>
</reference>
<organism evidence="13">
    <name type="scientific">Darwinula stevensoni</name>
    <dbReference type="NCBI Taxonomy" id="69355"/>
    <lineage>
        <taxon>Eukaryota</taxon>
        <taxon>Metazoa</taxon>
        <taxon>Ecdysozoa</taxon>
        <taxon>Arthropoda</taxon>
        <taxon>Crustacea</taxon>
        <taxon>Oligostraca</taxon>
        <taxon>Ostracoda</taxon>
        <taxon>Podocopa</taxon>
        <taxon>Podocopida</taxon>
        <taxon>Darwinulocopina</taxon>
        <taxon>Darwinuloidea</taxon>
        <taxon>Darwinulidae</taxon>
        <taxon>Darwinula</taxon>
    </lineage>
</organism>
<name>A0A7R9A1Y3_9CRUS</name>
<dbReference type="Gene3D" id="2.60.120.260">
    <property type="entry name" value="Galactose-binding domain-like"/>
    <property type="match status" value="1"/>
</dbReference>
<keyword evidence="8" id="KW-0325">Glycoprotein</keyword>
<keyword evidence="4" id="KW-0732">Signal</keyword>
<feature type="disulfide bond" evidence="10">
    <location>
        <begin position="422"/>
        <end position="431"/>
    </location>
</feature>
<keyword evidence="14" id="KW-1185">Reference proteome</keyword>
<feature type="domain" description="Laminin EGF-like" evidence="11">
    <location>
        <begin position="355"/>
        <end position="400"/>
    </location>
</feature>
<evidence type="ECO:0008006" key="15">
    <source>
        <dbReference type="Google" id="ProtNLM"/>
    </source>
</evidence>
<dbReference type="CDD" id="cd00055">
    <property type="entry name" value="EGF_Lam"/>
    <property type="match status" value="9"/>
</dbReference>
<comment type="caution">
    <text evidence="10">Lacks conserved residue(s) required for the propagation of feature annotation.</text>
</comment>
<feature type="disulfide bond" evidence="10">
    <location>
        <begin position="447"/>
        <end position="459"/>
    </location>
</feature>
<feature type="disulfide bond" evidence="10">
    <location>
        <begin position="357"/>
        <end position="374"/>
    </location>
</feature>
<feature type="disulfide bond" evidence="10">
    <location>
        <begin position="311"/>
        <end position="328"/>
    </location>
</feature>
<sequence length="1120" mass="124756">MGFFDIRLEDVFSPIYLSSVVRNSACRRTQLFHVAYVFIKMANSPRPEVWVLERSRDNGETFKPWQYFAETENDCETFFGQESLRPITRDDSVVCDTQFSKVVPLEDGEIVVSLLNNRPSANNFFNSTVLQEWSQATNVRLRFLRTKTLLAHLMSLVNEDPTVTRRYFYSIRDISIGGRCVCNGHADVCDITDPNDPYKLLCRCQHNTWNNEGGGVCQNCRHFTTGINCDKCQDRYYRPYGKPLDALDVCHQGRSRYELDFAACQCDNFYSTGNCENESGRCECKRQFRPPNCDACNVGYYDFPNCKPCDCHQNGTRGNVCEVGAGQCPCKANYAGKNCDACNEGYYKFPECIPCDCNSLGSLGPSCHNETGQCDCTNSYAGRTCSRCEDGYFGYPNCAFCSCDIAGTKAEICDKSSGACLCKEGYAGDRCDQCAPGFFGYPNCLPCNCSQRGSVSQVCNPAGKCPCIPSFSGRTCEQCSPGYHKYPDCIRCNCDPAGVLATFGGCGTLTTGELCECKQRVTGRICNTCKALFWNLRADNPLGCEDCNCHIPGVLGGLRVCDSGSGKCHCKPQVTSRRCDLCKDGSYRLTEANLFGCIDCDCDIGGSSNNICDKVEGRCVCRPRISGRKCDKPLTTHYHPTLHQYQYEVEDGYTEQRSPVRFGYDESLFPGYSWKGYAVFSVLQKEVLQDIQVENPSLYRVILRYVNPSDEPKLAEVKLIPDSPRDTEQIFMARLEPGKKPNFVTVSGPVGDLPSPYVIDNPGRWTVSIKTSENVFVDYFVLLPLAYYEATVLQQPARTACSVGEEEDICMHYAYPDASDFAHVRGEAGHVPIDDDRKPVPLFGDARGMLGTTEMALMDENSQNVHLDMRIPYPGKYVLLVFYHSPNASQPSSLTVEVNGQRERHKGKAVLYACPYTSLCRQVITDAEGGVAMFNLDDNNINVVLKGEKTSGRVGIDQVVAVPEERWHMDLIEPAPMCTRRMGQCAPTRFVNPPRGESVKVEFESGNEDKMSKVMPPGIQDGSTGLIYLDHQDAMVDITGKVPNPGYYVFLVHYYQPQYPEFEVDVLIQNGQFYEGTLPLRHCPSAAGCRAVIKSLNGGDTQFQILENFVLTLKASILNI</sequence>
<gene>
    <name evidence="13" type="ORF">DSTB1V02_LOCUS240</name>
</gene>
<keyword evidence="9 10" id="KW-0424">Laminin EGF-like domain</keyword>
<keyword evidence="6" id="KW-0084">Basement membrane</keyword>
<proteinExistence type="predicted"/>
<evidence type="ECO:0000256" key="2">
    <source>
        <dbReference type="ARBA" id="ARBA00022525"/>
    </source>
</evidence>
<evidence type="ECO:0000256" key="5">
    <source>
        <dbReference type="ARBA" id="ARBA00022737"/>
    </source>
</evidence>
<feature type="disulfide bond" evidence="10">
    <location>
        <begin position="309"/>
        <end position="321"/>
    </location>
</feature>
<feature type="disulfide bond" evidence="10">
    <location>
        <begin position="570"/>
        <end position="579"/>
    </location>
</feature>
<dbReference type="GO" id="GO:0007155">
    <property type="term" value="P:cell adhesion"/>
    <property type="evidence" value="ECO:0007669"/>
    <property type="project" value="UniProtKB-ARBA"/>
</dbReference>
<keyword evidence="3" id="KW-0272">Extracellular matrix</keyword>
<feature type="disulfide bond" evidence="10">
    <location>
        <begin position="403"/>
        <end position="420"/>
    </location>
</feature>
<feature type="domain" description="Laminin N-terminal" evidence="12">
    <location>
        <begin position="1"/>
        <end position="179"/>
    </location>
</feature>
<dbReference type="GO" id="GO:0009888">
    <property type="term" value="P:tissue development"/>
    <property type="evidence" value="ECO:0007669"/>
    <property type="project" value="TreeGrafter"/>
</dbReference>